<keyword evidence="3" id="KW-1185">Reference proteome</keyword>
<sequence>MNAVMLTEEIKVGLRPKRNENKGIVEKEEISKVVKSLLEGEEWKKPHGKMKEAAEKAVGEDGSSTKIMNDLVNNWKAKISS</sequence>
<reference evidence="2 3" key="1">
    <citation type="journal article" date="2009" name="Nat. Genet.">
        <title>The genome of the cucumber, Cucumis sativus L.</title>
        <authorList>
            <person name="Huang S."/>
            <person name="Li R."/>
            <person name="Zhang Z."/>
            <person name="Li L."/>
            <person name="Gu X."/>
            <person name="Fan W."/>
            <person name="Lucas W.J."/>
            <person name="Wang X."/>
            <person name="Xie B."/>
            <person name="Ni P."/>
            <person name="Ren Y."/>
            <person name="Zhu H."/>
            <person name="Li J."/>
            <person name="Lin K."/>
            <person name="Jin W."/>
            <person name="Fei Z."/>
            <person name="Li G."/>
            <person name="Staub J."/>
            <person name="Kilian A."/>
            <person name="van der Vossen E.A."/>
            <person name="Wu Y."/>
            <person name="Guo J."/>
            <person name="He J."/>
            <person name="Jia Z."/>
            <person name="Ren Y."/>
            <person name="Tian G."/>
            <person name="Lu Y."/>
            <person name="Ruan J."/>
            <person name="Qian W."/>
            <person name="Wang M."/>
            <person name="Huang Q."/>
            <person name="Li B."/>
            <person name="Xuan Z."/>
            <person name="Cao J."/>
            <person name="Asan"/>
            <person name="Wu Z."/>
            <person name="Zhang J."/>
            <person name="Cai Q."/>
            <person name="Bai Y."/>
            <person name="Zhao B."/>
            <person name="Han Y."/>
            <person name="Li Y."/>
            <person name="Li X."/>
            <person name="Wang S."/>
            <person name="Shi Q."/>
            <person name="Liu S."/>
            <person name="Cho W.K."/>
            <person name="Kim J.Y."/>
            <person name="Xu Y."/>
            <person name="Heller-Uszynska K."/>
            <person name="Miao H."/>
            <person name="Cheng Z."/>
            <person name="Zhang S."/>
            <person name="Wu J."/>
            <person name="Yang Y."/>
            <person name="Kang H."/>
            <person name="Li M."/>
            <person name="Liang H."/>
            <person name="Ren X."/>
            <person name="Shi Z."/>
            <person name="Wen M."/>
            <person name="Jian M."/>
            <person name="Yang H."/>
            <person name="Zhang G."/>
            <person name="Yang Z."/>
            <person name="Chen R."/>
            <person name="Liu S."/>
            <person name="Li J."/>
            <person name="Ma L."/>
            <person name="Liu H."/>
            <person name="Zhou Y."/>
            <person name="Zhao J."/>
            <person name="Fang X."/>
            <person name="Li G."/>
            <person name="Fang L."/>
            <person name="Li Y."/>
            <person name="Liu D."/>
            <person name="Zheng H."/>
            <person name="Zhang Y."/>
            <person name="Qin N."/>
            <person name="Li Z."/>
            <person name="Yang G."/>
            <person name="Yang S."/>
            <person name="Bolund L."/>
            <person name="Kristiansen K."/>
            <person name="Zheng H."/>
            <person name="Li S."/>
            <person name="Zhang X."/>
            <person name="Yang H."/>
            <person name="Wang J."/>
            <person name="Sun R."/>
            <person name="Zhang B."/>
            <person name="Jiang S."/>
            <person name="Wang J."/>
            <person name="Du Y."/>
            <person name="Li S."/>
        </authorList>
    </citation>
    <scope>NUCLEOTIDE SEQUENCE [LARGE SCALE GENOMIC DNA]</scope>
    <source>
        <strain evidence="3">cv. 9930</strain>
    </source>
</reference>
<gene>
    <name evidence="2" type="ORF">Csa_3G119720</name>
</gene>
<dbReference type="Gene3D" id="3.40.50.2000">
    <property type="entry name" value="Glycogen Phosphorylase B"/>
    <property type="match status" value="1"/>
</dbReference>
<evidence type="ECO:0000313" key="2">
    <source>
        <dbReference type="EMBL" id="KGN56442.1"/>
    </source>
</evidence>
<dbReference type="GO" id="GO:0016757">
    <property type="term" value="F:glycosyltransferase activity"/>
    <property type="evidence" value="ECO:0007669"/>
    <property type="project" value="UniProtKB-KW"/>
</dbReference>
<proteinExistence type="predicted"/>
<accession>A0A0A0L778</accession>
<dbReference type="PANTHER" id="PTHR48046:SF6">
    <property type="entry name" value="GLYCOSYLTRANSFERASE"/>
    <property type="match status" value="1"/>
</dbReference>
<organism evidence="2 3">
    <name type="scientific">Cucumis sativus</name>
    <name type="common">Cucumber</name>
    <dbReference type="NCBI Taxonomy" id="3659"/>
    <lineage>
        <taxon>Eukaryota</taxon>
        <taxon>Viridiplantae</taxon>
        <taxon>Streptophyta</taxon>
        <taxon>Embryophyta</taxon>
        <taxon>Tracheophyta</taxon>
        <taxon>Spermatophyta</taxon>
        <taxon>Magnoliopsida</taxon>
        <taxon>eudicotyledons</taxon>
        <taxon>Gunneridae</taxon>
        <taxon>Pentapetalae</taxon>
        <taxon>rosids</taxon>
        <taxon>fabids</taxon>
        <taxon>Cucurbitales</taxon>
        <taxon>Cucurbitaceae</taxon>
        <taxon>Benincaseae</taxon>
        <taxon>Cucumis</taxon>
    </lineage>
</organism>
<reference evidence="2 3" key="4">
    <citation type="journal article" date="2011" name="BMC Genomics">
        <title>RNA-Seq improves annotation of protein-coding genes in the cucumber genome.</title>
        <authorList>
            <person name="Li Z."/>
            <person name="Zhang Z."/>
            <person name="Yan P."/>
            <person name="Huang S."/>
            <person name="Fei Z."/>
            <person name="Lin K."/>
        </authorList>
    </citation>
    <scope>NUCLEOTIDE SEQUENCE [LARGE SCALE GENOMIC DNA]</scope>
    <source>
        <strain evidence="3">cv. 9930</strain>
    </source>
</reference>
<keyword evidence="1" id="KW-0808">Transferase</keyword>
<dbReference type="PANTHER" id="PTHR48046">
    <property type="entry name" value="UDP-GLYCOSYLTRANSFERASE 72E1"/>
    <property type="match status" value="1"/>
</dbReference>
<keyword evidence="1" id="KW-0328">Glycosyltransferase</keyword>
<protein>
    <submittedName>
        <fullName evidence="2">Uncharacterized protein</fullName>
    </submittedName>
</protein>
<dbReference type="STRING" id="3659.A0A0A0L778"/>
<reference evidence="2 3" key="3">
    <citation type="journal article" date="2010" name="BMC Genomics">
        <title>Transcriptome sequencing and comparative analysis of cucumber flowers with different sex types.</title>
        <authorList>
            <person name="Guo S."/>
            <person name="Zheng Y."/>
            <person name="Joung J.G."/>
            <person name="Liu S."/>
            <person name="Zhang Z."/>
            <person name="Crasta O.R."/>
            <person name="Sobral B.W."/>
            <person name="Xu Y."/>
            <person name="Huang S."/>
            <person name="Fei Z."/>
        </authorList>
    </citation>
    <scope>NUCLEOTIDE SEQUENCE [LARGE SCALE GENOMIC DNA]</scope>
    <source>
        <strain evidence="3">cv. 9930</strain>
    </source>
</reference>
<dbReference type="AlphaFoldDB" id="A0A0A0L778"/>
<name>A0A0A0L778_CUCSA</name>
<reference evidence="2 3" key="2">
    <citation type="journal article" date="2009" name="PLoS ONE">
        <title>An integrated genetic and cytogenetic map of the cucumber genome.</title>
        <authorList>
            <person name="Ren Y."/>
            <person name="Zhang Z."/>
            <person name="Liu J."/>
            <person name="Staub J.E."/>
            <person name="Han Y."/>
            <person name="Cheng Z."/>
            <person name="Li X."/>
            <person name="Lu J."/>
            <person name="Miao H."/>
            <person name="Kang H."/>
            <person name="Xie B."/>
            <person name="Gu X."/>
            <person name="Wang X."/>
            <person name="Du Y."/>
            <person name="Jin W."/>
            <person name="Huang S."/>
        </authorList>
    </citation>
    <scope>NUCLEOTIDE SEQUENCE [LARGE SCALE GENOMIC DNA]</scope>
    <source>
        <strain evidence="3">cv. 9930</strain>
    </source>
</reference>
<dbReference type="Gramene" id="KGN56442">
    <property type="protein sequence ID" value="KGN56442"/>
    <property type="gene ID" value="Csa_3G119720"/>
</dbReference>
<evidence type="ECO:0000256" key="1">
    <source>
        <dbReference type="ARBA" id="ARBA00022676"/>
    </source>
</evidence>
<dbReference type="Proteomes" id="UP000029981">
    <property type="component" value="Chromosome 3"/>
</dbReference>
<dbReference type="EMBL" id="CM002924">
    <property type="protein sequence ID" value="KGN56442.1"/>
    <property type="molecule type" value="Genomic_DNA"/>
</dbReference>
<evidence type="ECO:0000313" key="3">
    <source>
        <dbReference type="Proteomes" id="UP000029981"/>
    </source>
</evidence>
<dbReference type="SUPFAM" id="SSF53756">
    <property type="entry name" value="UDP-Glycosyltransferase/glycogen phosphorylase"/>
    <property type="match status" value="1"/>
</dbReference>